<dbReference type="InterPro" id="IPR036909">
    <property type="entry name" value="Cyt_c-like_dom_sf"/>
</dbReference>
<organism evidence="7">
    <name type="scientific">Tuwongella immobilis</name>
    <dbReference type="NCBI Taxonomy" id="692036"/>
    <lineage>
        <taxon>Bacteria</taxon>
        <taxon>Pseudomonadati</taxon>
        <taxon>Planctomycetota</taxon>
        <taxon>Planctomycetia</taxon>
        <taxon>Gemmatales</taxon>
        <taxon>Gemmataceae</taxon>
        <taxon>Tuwongella</taxon>
    </lineage>
</organism>
<accession>A0A6C2YQE2</accession>
<protein>
    <recommendedName>
        <fullName evidence="6">Cytochrome c domain-containing protein</fullName>
    </recommendedName>
</protein>
<dbReference type="InParanoid" id="A0A6C2YQE2"/>
<dbReference type="GO" id="GO:0046872">
    <property type="term" value="F:metal ion binding"/>
    <property type="evidence" value="ECO:0007669"/>
    <property type="project" value="UniProtKB-KW"/>
</dbReference>
<dbReference type="Gene3D" id="1.25.10.10">
    <property type="entry name" value="Leucine-rich Repeat Variant"/>
    <property type="match status" value="2"/>
</dbReference>
<dbReference type="NCBIfam" id="TIGR02604">
    <property type="entry name" value="Piru_Ver_Nterm"/>
    <property type="match status" value="1"/>
</dbReference>
<keyword evidence="8" id="KW-1185">Reference proteome</keyword>
<dbReference type="Gene3D" id="2.120.10.30">
    <property type="entry name" value="TolB, C-terminal domain"/>
    <property type="match status" value="1"/>
</dbReference>
<feature type="domain" description="Cytochrome c" evidence="6">
    <location>
        <begin position="847"/>
        <end position="979"/>
    </location>
</feature>
<dbReference type="InterPro" id="IPR013428">
    <property type="entry name" value="Membrane-bound_put_N"/>
</dbReference>
<dbReference type="Pfam" id="PF23500">
    <property type="entry name" value="DUF7133"/>
    <property type="match status" value="1"/>
</dbReference>
<dbReference type="GO" id="GO:0020037">
    <property type="term" value="F:heme binding"/>
    <property type="evidence" value="ECO:0007669"/>
    <property type="project" value="InterPro"/>
</dbReference>
<evidence type="ECO:0000313" key="7">
    <source>
        <dbReference type="EMBL" id="VIP03696.1"/>
    </source>
</evidence>
<dbReference type="PANTHER" id="PTHR33546">
    <property type="entry name" value="LARGE, MULTIFUNCTIONAL SECRETED PROTEIN-RELATED"/>
    <property type="match status" value="1"/>
</dbReference>
<dbReference type="InterPro" id="IPR009056">
    <property type="entry name" value="Cyt_c-like_dom"/>
</dbReference>
<reference evidence="7" key="1">
    <citation type="submission" date="2019-04" db="EMBL/GenBank/DDBJ databases">
        <authorList>
            <consortium name="Science for Life Laboratories"/>
        </authorList>
    </citation>
    <scope>NUCLEOTIDE SEQUENCE</scope>
    <source>
        <strain evidence="7">MBLW1</strain>
    </source>
</reference>
<evidence type="ECO:0000256" key="3">
    <source>
        <dbReference type="ARBA" id="ARBA00023004"/>
    </source>
</evidence>
<dbReference type="InterPro" id="IPR013427">
    <property type="entry name" value="Haem-bd_dom_put"/>
</dbReference>
<dbReference type="InterPro" id="IPR016024">
    <property type="entry name" value="ARM-type_fold"/>
</dbReference>
<dbReference type="KEGG" id="tim:GMBLW1_02640"/>
<evidence type="ECO:0000259" key="6">
    <source>
        <dbReference type="PROSITE" id="PS51007"/>
    </source>
</evidence>
<sequence>MSNRISAAIASGMLLLFTAILPAADQPVSVDRAAKIMTAPQGFEVTLFAGEPDVVQPIAMTFDDRGRLWAVECRSYPNWVTTPTGPDRVVIFEDTNGDGKMDRRKVFLENGANLTGIAYGFGGIWLTSVPNLIFIPDRNHDDIPDGPATILLDGWDRNAKHNVVNGLRWGPDGWLWGCNGILSNSNVGKPGASDAERTKLNCGVWRYHPTQKRFEAVAHGTTNPWGLDFDQWGEAWITNCVIDHLFHVTPGGHYQRMFGQDVMPHSYELMPSAVDYQHWAGGHWTESRGGKGKHSDAGGGHAHSGAAIVLDDRFPPEYQNSLLTCNIHGNRLNRDALERTPTGAAGRRRPDFIFANDEWFRGIAVQMGPNGIYYSDWSDTGECHNYVIADRTNGRIYQARYGNFSFWKGDLSQLSDLELAQIQSENQEWKVRTARRILQERAMERSIQKEALDELSKFLTQGNPIQRLRALWTMHAIQGDSSAIAKLLLNNSDESVRVWAIRFITEPQKIAAQTDQLLHALAKSEQSGFVRLNLAAALQRLPVDRRIPIALALSAHGADSQDRAIPKMLWYGIEPIVSQYPDRIRELLDTCQIPTIRQNTARRLIVQSNPRQNGTTLILSYLADQKNPEVQYDLLVGIQMAYAGRRNVAMPPEWKQIAPKLLASESNLVREKATEIAVLYQDRDAIELLRNRLESNQETLASRRRALEILQQQQSDTLVSPLLKLLDHPELRGDAIRALAAFSQPEIANAIVGRYSSFTESERQDAITTLASRPQFALKMMEAIQKQVIHRQDVSLVVVRQMQGYRDAQVKVEFQKIWSIVGSTSAERVKKANELRTKYTPEVMKSANLSNGRRLYAQNCASCHRLFDDGGLIGPELTGSQRAKLDYVLENVLDPNAIVPKDYQVTIIELDSGRLLNGIVKEESEKTVTLQTTNEKITFPKSEIVSRTQASHSLMPEGILEKLNEAEVRDLLAYLASPAQVPLPKE</sequence>
<feature type="chain" id="PRO_5033534902" description="Cytochrome c domain-containing protein" evidence="5">
    <location>
        <begin position="24"/>
        <end position="986"/>
    </location>
</feature>
<dbReference type="Proteomes" id="UP000464378">
    <property type="component" value="Chromosome"/>
</dbReference>
<evidence type="ECO:0000256" key="2">
    <source>
        <dbReference type="ARBA" id="ARBA00022723"/>
    </source>
</evidence>
<dbReference type="SUPFAM" id="SSF48371">
    <property type="entry name" value="ARM repeat"/>
    <property type="match status" value="1"/>
</dbReference>
<dbReference type="PROSITE" id="PS51007">
    <property type="entry name" value="CYTC"/>
    <property type="match status" value="1"/>
</dbReference>
<dbReference type="InterPro" id="IPR011989">
    <property type="entry name" value="ARM-like"/>
</dbReference>
<keyword evidence="5" id="KW-0732">Signal</keyword>
<gene>
    <name evidence="7" type="ORF">GMBLW1_02640</name>
</gene>
<dbReference type="Gene3D" id="1.10.760.10">
    <property type="entry name" value="Cytochrome c-like domain"/>
    <property type="match status" value="1"/>
</dbReference>
<dbReference type="EMBL" id="LR593887">
    <property type="protein sequence ID" value="VTS04760.1"/>
    <property type="molecule type" value="Genomic_DNA"/>
</dbReference>
<dbReference type="EMBL" id="LR586016">
    <property type="protein sequence ID" value="VIP03696.1"/>
    <property type="molecule type" value="Genomic_DNA"/>
</dbReference>
<dbReference type="SUPFAM" id="SSF46626">
    <property type="entry name" value="Cytochrome c"/>
    <property type="match status" value="1"/>
</dbReference>
<keyword evidence="3 4" id="KW-0408">Iron</keyword>
<proteinExistence type="predicted"/>
<keyword evidence="1 4" id="KW-0349">Heme</keyword>
<dbReference type="AlphaFoldDB" id="A0A6C2YQE2"/>
<feature type="signal peptide" evidence="5">
    <location>
        <begin position="1"/>
        <end position="23"/>
    </location>
</feature>
<dbReference type="InterPro" id="IPR055557">
    <property type="entry name" value="DUF7133"/>
</dbReference>
<evidence type="ECO:0000313" key="8">
    <source>
        <dbReference type="Proteomes" id="UP000464378"/>
    </source>
</evidence>
<dbReference type="SUPFAM" id="SSF63829">
    <property type="entry name" value="Calcium-dependent phosphotriesterase"/>
    <property type="match status" value="1"/>
</dbReference>
<dbReference type="Pfam" id="PF13442">
    <property type="entry name" value="Cytochrome_CBB3"/>
    <property type="match status" value="1"/>
</dbReference>
<evidence type="ECO:0000256" key="1">
    <source>
        <dbReference type="ARBA" id="ARBA00022617"/>
    </source>
</evidence>
<dbReference type="NCBIfam" id="TIGR02603">
    <property type="entry name" value="CxxCH_TIGR02603"/>
    <property type="match status" value="1"/>
</dbReference>
<dbReference type="GO" id="GO:0009055">
    <property type="term" value="F:electron transfer activity"/>
    <property type="evidence" value="ECO:0007669"/>
    <property type="project" value="InterPro"/>
</dbReference>
<keyword evidence="2 4" id="KW-0479">Metal-binding</keyword>
<name>A0A6C2YQE2_9BACT</name>
<evidence type="ECO:0000256" key="4">
    <source>
        <dbReference type="PROSITE-ProRule" id="PRU00433"/>
    </source>
</evidence>
<dbReference type="InterPro" id="IPR011042">
    <property type="entry name" value="6-blade_b-propeller_TolB-like"/>
</dbReference>
<dbReference type="PANTHER" id="PTHR33546:SF1">
    <property type="entry name" value="LARGE, MULTIFUNCTIONAL SECRETED PROTEIN"/>
    <property type="match status" value="1"/>
</dbReference>
<evidence type="ECO:0000256" key="5">
    <source>
        <dbReference type="SAM" id="SignalP"/>
    </source>
</evidence>